<evidence type="ECO:0000256" key="1">
    <source>
        <dbReference type="SAM" id="MobiDB-lite"/>
    </source>
</evidence>
<dbReference type="InterPro" id="IPR045618">
    <property type="entry name" value="DUF6444"/>
</dbReference>
<feature type="region of interest" description="Disordered" evidence="1">
    <location>
        <begin position="25"/>
        <end position="86"/>
    </location>
</feature>
<dbReference type="OrthoDB" id="3638270at2"/>
<dbReference type="Pfam" id="PF20042">
    <property type="entry name" value="DUF6444"/>
    <property type="match status" value="1"/>
</dbReference>
<dbReference type="EMBL" id="PJNB01000001">
    <property type="protein sequence ID" value="PKW14836.1"/>
    <property type="molecule type" value="Genomic_DNA"/>
</dbReference>
<dbReference type="PANTHER" id="PTHR33678">
    <property type="entry name" value="BLL1576 PROTEIN"/>
    <property type="match status" value="1"/>
</dbReference>
<evidence type="ECO:0000313" key="4">
    <source>
        <dbReference type="EMBL" id="PKW14836.1"/>
    </source>
</evidence>
<feature type="domain" description="Transposase IS66 central" evidence="2">
    <location>
        <begin position="159"/>
        <end position="437"/>
    </location>
</feature>
<protein>
    <submittedName>
        <fullName evidence="4">Transposase IS66 family protein</fullName>
    </submittedName>
</protein>
<name>A0A2N3XVY2_SACSN</name>
<feature type="compositionally biased region" description="Basic residues" evidence="1">
    <location>
        <begin position="63"/>
        <end position="74"/>
    </location>
</feature>
<dbReference type="AlphaFoldDB" id="A0A2N3XVY2"/>
<dbReference type="Pfam" id="PF03050">
    <property type="entry name" value="DDE_Tnp_IS66"/>
    <property type="match status" value="1"/>
</dbReference>
<accession>A0A2N3XVY2</accession>
<dbReference type="NCBIfam" id="NF033517">
    <property type="entry name" value="transpos_IS66"/>
    <property type="match status" value="1"/>
</dbReference>
<reference evidence="4" key="1">
    <citation type="submission" date="2017-12" db="EMBL/GenBank/DDBJ databases">
        <title>Sequencing the genomes of 1000 Actinobacteria strains.</title>
        <authorList>
            <person name="Klenk H.-P."/>
        </authorList>
    </citation>
    <scope>NUCLEOTIDE SEQUENCE [LARGE SCALE GENOMIC DNA]</scope>
    <source>
        <strain evidence="4">DSM 44228</strain>
    </source>
</reference>
<evidence type="ECO:0000259" key="3">
    <source>
        <dbReference type="Pfam" id="PF20042"/>
    </source>
</evidence>
<feature type="domain" description="DUF6444" evidence="3">
    <location>
        <begin position="6"/>
        <end position="80"/>
    </location>
</feature>
<organism evidence="4 5">
    <name type="scientific">Saccharopolyspora spinosa</name>
    <dbReference type="NCBI Taxonomy" id="60894"/>
    <lineage>
        <taxon>Bacteria</taxon>
        <taxon>Bacillati</taxon>
        <taxon>Actinomycetota</taxon>
        <taxon>Actinomycetes</taxon>
        <taxon>Pseudonocardiales</taxon>
        <taxon>Pseudonocardiaceae</taxon>
        <taxon>Saccharopolyspora</taxon>
    </lineage>
</organism>
<evidence type="ECO:0000259" key="2">
    <source>
        <dbReference type="Pfam" id="PF03050"/>
    </source>
</evidence>
<keyword evidence="5" id="KW-1185">Reference proteome</keyword>
<dbReference type="RefSeq" id="WP_101376458.1">
    <property type="nucleotide sequence ID" value="NZ_CP061007.1"/>
</dbReference>
<proteinExistence type="predicted"/>
<sequence length="481" mass="52910">MAGLEELSREELIALVERLLESNAKLTERVKQLERQVSRDSANSSMPPSADDLPGRATPAAKPAKRADRKRGKQKGAPGSAMSWAVPDTTVPHRPSGNCGCGADLAFAEDLGVERSHQVHDLPEVRLTVWQHDVHRVRCACGTEHLGSLPDEVPDSPLSYGPNLRSLVVYLLVYQHVPVQRCVQLIADLTGGKGPSGGFVHGMLTRCARAVNEVVAVIRSLITMAHVAGFDETTLRVGPAGSRRRYVLSASTETATVYHLGGRDLDSFADAGILPGFAGIAVHDRYSNYFHSRWENLAGHQACVAHLLRDFADAAETYPDEHWPKQAQRALRGLIKAWHQAREKRLAEIDPRVSGPLITEFDNAVKVGISRVPRVPGPPSSTAQRPGRELLEFCRDRQGDVLRFSGDTRVWPTNNISERNLRPTKTQQKISGRLTSEDITQDRLNIRSYIDTARKQGVNVMTALRQAITGNPWQPALPPPI</sequence>
<comment type="caution">
    <text evidence="4">The sequence shown here is derived from an EMBL/GenBank/DDBJ whole genome shotgun (WGS) entry which is preliminary data.</text>
</comment>
<feature type="compositionally biased region" description="Basic and acidic residues" evidence="1">
    <location>
        <begin position="26"/>
        <end position="38"/>
    </location>
</feature>
<dbReference type="InterPro" id="IPR052344">
    <property type="entry name" value="Transposase-related"/>
</dbReference>
<evidence type="ECO:0000313" key="5">
    <source>
        <dbReference type="Proteomes" id="UP000233786"/>
    </source>
</evidence>
<dbReference type="PANTHER" id="PTHR33678:SF2">
    <property type="match status" value="1"/>
</dbReference>
<dbReference type="InterPro" id="IPR004291">
    <property type="entry name" value="Transposase_IS66_central"/>
</dbReference>
<dbReference type="Proteomes" id="UP000233786">
    <property type="component" value="Unassembled WGS sequence"/>
</dbReference>
<gene>
    <name evidence="4" type="ORF">A8926_2486</name>
</gene>